<proteinExistence type="predicted"/>
<keyword evidence="2" id="KW-1185">Reference proteome</keyword>
<dbReference type="CDD" id="cd07820">
    <property type="entry name" value="SRPBCC_3"/>
    <property type="match status" value="1"/>
</dbReference>
<sequence>MPKIELITEINSKIDICFDLARSIDLHKISTEKTNEEAIEGKVSGLIGLNEYVTWQATHFGIKQKLTSKITVYERPYYFVDEQLKGIFKSIRHEHKFEQFEERVIMTDIFEFYSPFGLLGKLLDKLILTNYLQKLLIDRNNVIKEFAETDKWKLVLNGK</sequence>
<dbReference type="SUPFAM" id="SSF55961">
    <property type="entry name" value="Bet v1-like"/>
    <property type="match status" value="1"/>
</dbReference>
<gene>
    <name evidence="1" type="ORF">A9200_18125</name>
</gene>
<dbReference type="GO" id="GO:0051301">
    <property type="term" value="P:cell division"/>
    <property type="evidence" value="ECO:0007669"/>
    <property type="project" value="UniProtKB-KW"/>
</dbReference>
<evidence type="ECO:0000313" key="2">
    <source>
        <dbReference type="Proteomes" id="UP000092164"/>
    </source>
</evidence>
<keyword evidence="1" id="KW-0132">Cell division</keyword>
<dbReference type="Gene3D" id="3.30.530.20">
    <property type="match status" value="1"/>
</dbReference>
<dbReference type="OrthoDB" id="9801773at2"/>
<dbReference type="RefSeq" id="WP_068485142.1">
    <property type="nucleotide sequence ID" value="NZ_CP018760.1"/>
</dbReference>
<comment type="caution">
    <text evidence="1">The sequence shown here is derived from an EMBL/GenBank/DDBJ whole genome shotgun (WGS) entry which is preliminary data.</text>
</comment>
<accession>A0A1B7Z625</accession>
<reference evidence="2" key="1">
    <citation type="submission" date="2016-06" db="EMBL/GenBank/DDBJ databases">
        <authorList>
            <person name="Zhan P."/>
        </authorList>
    </citation>
    <scope>NUCLEOTIDE SEQUENCE [LARGE SCALE GENOMIC DNA]</scope>
    <source>
        <strain evidence="2">T28</strain>
    </source>
</reference>
<dbReference type="STRING" id="1836467.BTR34_16185"/>
<name>A0A1B7Z625_9FLAO</name>
<dbReference type="AlphaFoldDB" id="A0A1B7Z625"/>
<dbReference type="InterPro" id="IPR023393">
    <property type="entry name" value="START-like_dom_sf"/>
</dbReference>
<protein>
    <submittedName>
        <fullName evidence="1">Cell division protein</fullName>
    </submittedName>
</protein>
<keyword evidence="1" id="KW-0131">Cell cycle</keyword>
<dbReference type="Proteomes" id="UP000092164">
    <property type="component" value="Unassembled WGS sequence"/>
</dbReference>
<dbReference type="KEGG" id="mart:BTR34_16185"/>
<evidence type="ECO:0000313" key="1">
    <source>
        <dbReference type="EMBL" id="OBR38163.1"/>
    </source>
</evidence>
<dbReference type="EMBL" id="LZFP01000018">
    <property type="protein sequence ID" value="OBR38163.1"/>
    <property type="molecule type" value="Genomic_DNA"/>
</dbReference>
<organism evidence="1 2">
    <name type="scientific">Maribacter hydrothermalis</name>
    <dbReference type="NCBI Taxonomy" id="1836467"/>
    <lineage>
        <taxon>Bacteria</taxon>
        <taxon>Pseudomonadati</taxon>
        <taxon>Bacteroidota</taxon>
        <taxon>Flavobacteriia</taxon>
        <taxon>Flavobacteriales</taxon>
        <taxon>Flavobacteriaceae</taxon>
        <taxon>Maribacter</taxon>
    </lineage>
</organism>